<feature type="domain" description="Bypass of forespore C C-terminal" evidence="2">
    <location>
        <begin position="107"/>
        <end position="177"/>
    </location>
</feature>
<keyword evidence="1" id="KW-0732">Signal</keyword>
<dbReference type="InterPro" id="IPR015050">
    <property type="entry name" value="BofC_C"/>
</dbReference>
<dbReference type="EMBL" id="CP024955">
    <property type="protein sequence ID" value="ATY85428.1"/>
    <property type="molecule type" value="Genomic_DNA"/>
</dbReference>
<evidence type="ECO:0000256" key="1">
    <source>
        <dbReference type="SAM" id="SignalP"/>
    </source>
</evidence>
<dbReference type="AlphaFoldDB" id="A0A2K8N7X1"/>
<dbReference type="Gene3D" id="3.30.70.1740">
    <property type="entry name" value="Bypass-of-forespore C, C-terminal domain"/>
    <property type="match status" value="1"/>
</dbReference>
<sequence>MVHAPMFLIRVFTAVIPALAAVGFVAGSAQAASPLYLPTFGVFAPEQEALFVTEYTGGLLRIHQGVVADVTEPAFAAHGARWMLDGGLTVVSNLPVFRRLVSDIPLDAKGHLYFVLRQDNHLVLCDGQPGTGRVVKDFGLLNVERAAKGLPKGALDSLRRGVRVDGREDYASILDTYGEYLH</sequence>
<feature type="chain" id="PRO_5014978916" description="Bypass of forespore C C-terminal domain-containing protein" evidence="1">
    <location>
        <begin position="32"/>
        <end position="182"/>
    </location>
</feature>
<gene>
    <name evidence="3" type="ORF">CVV65_11245</name>
</gene>
<evidence type="ECO:0000313" key="3">
    <source>
        <dbReference type="EMBL" id="ATY85428.1"/>
    </source>
</evidence>
<dbReference type="KEGG" id="kyr:CVV65_11245"/>
<accession>A0A2K8N7X1</accession>
<dbReference type="RefSeq" id="WP_100668207.1">
    <property type="nucleotide sequence ID" value="NZ_CP024955.1"/>
</dbReference>
<dbReference type="InterPro" id="IPR038117">
    <property type="entry name" value="BofC_C_sf"/>
</dbReference>
<organism evidence="3 4">
    <name type="scientific">Kyrpidia spormannii</name>
    <dbReference type="NCBI Taxonomy" id="2055160"/>
    <lineage>
        <taxon>Bacteria</taxon>
        <taxon>Bacillati</taxon>
        <taxon>Bacillota</taxon>
        <taxon>Bacilli</taxon>
        <taxon>Bacillales</taxon>
        <taxon>Alicyclobacillaceae</taxon>
        <taxon>Kyrpidia</taxon>
    </lineage>
</organism>
<dbReference type="Pfam" id="PF08955">
    <property type="entry name" value="BofC_C"/>
    <property type="match status" value="1"/>
</dbReference>
<proteinExistence type="predicted"/>
<name>A0A2K8N7X1_9BACL</name>
<evidence type="ECO:0000313" key="4">
    <source>
        <dbReference type="Proteomes" id="UP000231932"/>
    </source>
</evidence>
<feature type="signal peptide" evidence="1">
    <location>
        <begin position="1"/>
        <end position="31"/>
    </location>
</feature>
<evidence type="ECO:0000259" key="2">
    <source>
        <dbReference type="Pfam" id="PF08955"/>
    </source>
</evidence>
<dbReference type="OrthoDB" id="2678751at2"/>
<protein>
    <recommendedName>
        <fullName evidence="2">Bypass of forespore C C-terminal domain-containing protein</fullName>
    </recommendedName>
</protein>
<keyword evidence="4" id="KW-1185">Reference proteome</keyword>
<reference evidence="4" key="1">
    <citation type="submission" date="2017-11" db="EMBL/GenBank/DDBJ databases">
        <title>Complete Genome Sequence of Kyrpidia sp. Strain EA-1, a thermophilic, hydrogen-oxidizing Bacterium, isolated from the Azores.</title>
        <authorList>
            <person name="Reiner J.E."/>
            <person name="Lapp C.J."/>
            <person name="Bunk B."/>
            <person name="Gescher J."/>
        </authorList>
    </citation>
    <scope>NUCLEOTIDE SEQUENCE [LARGE SCALE GENOMIC DNA]</scope>
    <source>
        <strain evidence="4">EA-1</strain>
    </source>
</reference>
<dbReference type="Proteomes" id="UP000231932">
    <property type="component" value="Chromosome"/>
</dbReference>